<sequence>MSSLGTTTFSGAQRSIPPPNLMDVMFLALAVSNAREEYSIWLAGGLLVARPLHPDVPPTRMEEGTGLAVAQRCYYRIQHWDGGDCGGLGPGLG</sequence>
<accession>A0A9P6B882</accession>
<evidence type="ECO:0000313" key="2">
    <source>
        <dbReference type="Proteomes" id="UP000886523"/>
    </source>
</evidence>
<name>A0A9P6B882_9AGAM</name>
<comment type="caution">
    <text evidence="1">The sequence shown here is derived from an EMBL/GenBank/DDBJ whole genome shotgun (WGS) entry which is preliminary data.</text>
</comment>
<evidence type="ECO:0000313" key="1">
    <source>
        <dbReference type="EMBL" id="KAF9518760.1"/>
    </source>
</evidence>
<dbReference type="Proteomes" id="UP000886523">
    <property type="component" value="Unassembled WGS sequence"/>
</dbReference>
<keyword evidence="2" id="KW-1185">Reference proteome</keyword>
<protein>
    <submittedName>
        <fullName evidence="1">Uncharacterized protein</fullName>
    </submittedName>
</protein>
<gene>
    <name evidence="1" type="ORF">BS47DRAFT_1337887</name>
</gene>
<organism evidence="1 2">
    <name type="scientific">Hydnum rufescens UP504</name>
    <dbReference type="NCBI Taxonomy" id="1448309"/>
    <lineage>
        <taxon>Eukaryota</taxon>
        <taxon>Fungi</taxon>
        <taxon>Dikarya</taxon>
        <taxon>Basidiomycota</taxon>
        <taxon>Agaricomycotina</taxon>
        <taxon>Agaricomycetes</taxon>
        <taxon>Cantharellales</taxon>
        <taxon>Hydnaceae</taxon>
        <taxon>Hydnum</taxon>
    </lineage>
</organism>
<dbReference type="AlphaFoldDB" id="A0A9P6B882"/>
<dbReference type="EMBL" id="MU128922">
    <property type="protein sequence ID" value="KAF9518760.1"/>
    <property type="molecule type" value="Genomic_DNA"/>
</dbReference>
<reference evidence="1" key="1">
    <citation type="journal article" date="2020" name="Nat. Commun.">
        <title>Large-scale genome sequencing of mycorrhizal fungi provides insights into the early evolution of symbiotic traits.</title>
        <authorList>
            <person name="Miyauchi S."/>
            <person name="Kiss E."/>
            <person name="Kuo A."/>
            <person name="Drula E."/>
            <person name="Kohler A."/>
            <person name="Sanchez-Garcia M."/>
            <person name="Morin E."/>
            <person name="Andreopoulos B."/>
            <person name="Barry K.W."/>
            <person name="Bonito G."/>
            <person name="Buee M."/>
            <person name="Carver A."/>
            <person name="Chen C."/>
            <person name="Cichocki N."/>
            <person name="Clum A."/>
            <person name="Culley D."/>
            <person name="Crous P.W."/>
            <person name="Fauchery L."/>
            <person name="Girlanda M."/>
            <person name="Hayes R.D."/>
            <person name="Keri Z."/>
            <person name="LaButti K."/>
            <person name="Lipzen A."/>
            <person name="Lombard V."/>
            <person name="Magnuson J."/>
            <person name="Maillard F."/>
            <person name="Murat C."/>
            <person name="Nolan M."/>
            <person name="Ohm R.A."/>
            <person name="Pangilinan J."/>
            <person name="Pereira M.F."/>
            <person name="Perotto S."/>
            <person name="Peter M."/>
            <person name="Pfister S."/>
            <person name="Riley R."/>
            <person name="Sitrit Y."/>
            <person name="Stielow J.B."/>
            <person name="Szollosi G."/>
            <person name="Zifcakova L."/>
            <person name="Stursova M."/>
            <person name="Spatafora J.W."/>
            <person name="Tedersoo L."/>
            <person name="Vaario L.M."/>
            <person name="Yamada A."/>
            <person name="Yan M."/>
            <person name="Wang P."/>
            <person name="Xu J."/>
            <person name="Bruns T."/>
            <person name="Baldrian P."/>
            <person name="Vilgalys R."/>
            <person name="Dunand C."/>
            <person name="Henrissat B."/>
            <person name="Grigoriev I.V."/>
            <person name="Hibbett D."/>
            <person name="Nagy L.G."/>
            <person name="Martin F.M."/>
        </authorList>
    </citation>
    <scope>NUCLEOTIDE SEQUENCE</scope>
    <source>
        <strain evidence="1">UP504</strain>
    </source>
</reference>
<proteinExistence type="predicted"/>